<keyword evidence="8" id="KW-0449">Lipoprotein</keyword>
<evidence type="ECO:0000313" key="9">
    <source>
        <dbReference type="Proteomes" id="UP000614287"/>
    </source>
</evidence>
<comment type="caution">
    <text evidence="8">The sequence shown here is derived from an EMBL/GenBank/DDBJ whole genome shotgun (WGS) entry which is preliminary data.</text>
</comment>
<evidence type="ECO:0000256" key="5">
    <source>
        <dbReference type="ARBA" id="ARBA00023239"/>
    </source>
</evidence>
<sequence length="333" mass="36534">MKFLRLVRPLLVALLVLTSWFTLRLYSDLGESNKTKPTLTIKEGEGASVVAEQLSNIAEKNGGSISAAEIQLLAFLTGNGKKFKAGEYEISPNTSLSNIFGKLVRGEVIPTRVRIPEGVTWREIKAVLAKADLTHDAQNFDVAQAAQALNINAPSIEGMIFPDTYQYSKGEPETAVLKRAHELLLRKLNAEWEKRAPNLPYQTPYEALIMASIIEKETGTASDRAMVSAVFVNRLKIPMRLQTDPSVIYGMGENFKGNITKADLQRDTPFNTYTRDGLTPTPIATASTASINAALNPALSDVLYFVARGDGSSEFTKTLAEHNAAVQKYQLKK</sequence>
<keyword evidence="3 7" id="KW-1133">Transmembrane helix</keyword>
<keyword evidence="6 7" id="KW-0961">Cell wall biogenesis/degradation</keyword>
<dbReference type="FunFam" id="3.30.160.60:FF:000242">
    <property type="entry name" value="Endolytic murein transglycosylase"/>
    <property type="match status" value="1"/>
</dbReference>
<evidence type="ECO:0000256" key="4">
    <source>
        <dbReference type="ARBA" id="ARBA00023136"/>
    </source>
</evidence>
<keyword evidence="1 7" id="KW-1003">Cell membrane</keyword>
<dbReference type="EMBL" id="BMZG01000003">
    <property type="protein sequence ID" value="GHA68083.1"/>
    <property type="molecule type" value="Genomic_DNA"/>
</dbReference>
<dbReference type="CDD" id="cd08010">
    <property type="entry name" value="MltG_like"/>
    <property type="match status" value="1"/>
</dbReference>
<proteinExistence type="inferred from homology"/>
<evidence type="ECO:0000256" key="7">
    <source>
        <dbReference type="HAMAP-Rule" id="MF_02065"/>
    </source>
</evidence>
<comment type="function">
    <text evidence="7">Functions as a peptidoglycan terminase that cleaves nascent peptidoglycan strands endolytically to terminate their elongation.</text>
</comment>
<reference evidence="8" key="1">
    <citation type="journal article" date="2014" name="Int. J. Syst. Evol. Microbiol.">
        <title>Complete genome sequence of Corynebacterium casei LMG S-19264T (=DSM 44701T), isolated from a smear-ripened cheese.</title>
        <authorList>
            <consortium name="US DOE Joint Genome Institute (JGI-PGF)"/>
            <person name="Walter F."/>
            <person name="Albersmeier A."/>
            <person name="Kalinowski J."/>
            <person name="Ruckert C."/>
        </authorList>
    </citation>
    <scope>NUCLEOTIDE SEQUENCE</scope>
    <source>
        <strain evidence="8">KCTC 32501</strain>
    </source>
</reference>
<comment type="catalytic activity">
    <reaction evidence="7">
        <text>a peptidoglycan chain = a peptidoglycan chain with N-acetyl-1,6-anhydromuramyl-[peptide] at the reducing end + a peptidoglycan chain with N-acetylglucosamine at the non-reducing end.</text>
        <dbReference type="EC" id="4.2.2.29"/>
    </reaction>
</comment>
<dbReference type="Proteomes" id="UP000614287">
    <property type="component" value="Unassembled WGS sequence"/>
</dbReference>
<protein>
    <recommendedName>
        <fullName evidence="7">Endolytic murein transglycosylase</fullName>
        <ecNumber evidence="7">4.2.2.29</ecNumber>
    </recommendedName>
    <alternativeName>
        <fullName evidence="7">Peptidoglycan lytic transglycosylase</fullName>
    </alternativeName>
    <alternativeName>
        <fullName evidence="7">Peptidoglycan polymerization terminase</fullName>
    </alternativeName>
</protein>
<accession>A0A8J3G0C1</accession>
<dbReference type="InterPro" id="IPR003770">
    <property type="entry name" value="MLTG-like"/>
</dbReference>
<dbReference type="PANTHER" id="PTHR30518">
    <property type="entry name" value="ENDOLYTIC MUREIN TRANSGLYCOSYLASE"/>
    <property type="match status" value="1"/>
</dbReference>
<evidence type="ECO:0000256" key="3">
    <source>
        <dbReference type="ARBA" id="ARBA00022989"/>
    </source>
</evidence>
<evidence type="ECO:0000256" key="1">
    <source>
        <dbReference type="ARBA" id="ARBA00022475"/>
    </source>
</evidence>
<organism evidence="8 9">
    <name type="scientific">Formosimonas limnophila</name>
    <dbReference type="NCBI Taxonomy" id="1384487"/>
    <lineage>
        <taxon>Bacteria</taxon>
        <taxon>Pseudomonadati</taxon>
        <taxon>Pseudomonadota</taxon>
        <taxon>Betaproteobacteria</taxon>
        <taxon>Burkholderiales</taxon>
        <taxon>Burkholderiaceae</taxon>
        <taxon>Formosimonas</taxon>
    </lineage>
</organism>
<feature type="site" description="Important for catalytic activity" evidence="7">
    <location>
        <position position="217"/>
    </location>
</feature>
<name>A0A8J3G0C1_9BURK</name>
<dbReference type="AlphaFoldDB" id="A0A8J3G0C1"/>
<dbReference type="GO" id="GO:0009252">
    <property type="term" value="P:peptidoglycan biosynthetic process"/>
    <property type="evidence" value="ECO:0007669"/>
    <property type="project" value="UniProtKB-UniRule"/>
</dbReference>
<dbReference type="Gene3D" id="3.30.1490.480">
    <property type="entry name" value="Endolytic murein transglycosylase"/>
    <property type="match status" value="1"/>
</dbReference>
<dbReference type="PANTHER" id="PTHR30518:SF2">
    <property type="entry name" value="ENDOLYTIC MUREIN TRANSGLYCOSYLASE"/>
    <property type="match status" value="1"/>
</dbReference>
<dbReference type="Pfam" id="PF02618">
    <property type="entry name" value="YceG"/>
    <property type="match status" value="1"/>
</dbReference>
<dbReference type="HAMAP" id="MF_02065">
    <property type="entry name" value="MltG"/>
    <property type="match status" value="1"/>
</dbReference>
<dbReference type="EC" id="4.2.2.29" evidence="7"/>
<comment type="similarity">
    <text evidence="7">Belongs to the transglycosylase MltG family.</text>
</comment>
<keyword evidence="2 7" id="KW-0812">Transmembrane</keyword>
<dbReference type="RefSeq" id="WP_189491373.1">
    <property type="nucleotide sequence ID" value="NZ_BMZG01000003.1"/>
</dbReference>
<reference evidence="8" key="2">
    <citation type="submission" date="2020-09" db="EMBL/GenBank/DDBJ databases">
        <authorList>
            <person name="Sun Q."/>
            <person name="Kim S."/>
        </authorList>
    </citation>
    <scope>NUCLEOTIDE SEQUENCE</scope>
    <source>
        <strain evidence="8">KCTC 32501</strain>
    </source>
</reference>
<gene>
    <name evidence="7" type="primary">mltG</name>
    <name evidence="8" type="ORF">GCM10009007_05880</name>
</gene>
<evidence type="ECO:0000313" key="8">
    <source>
        <dbReference type="EMBL" id="GHA68083.1"/>
    </source>
</evidence>
<dbReference type="Gene3D" id="3.30.160.60">
    <property type="entry name" value="Classic Zinc Finger"/>
    <property type="match status" value="1"/>
</dbReference>
<dbReference type="NCBIfam" id="TIGR00247">
    <property type="entry name" value="endolytic transglycosylase MltG"/>
    <property type="match status" value="1"/>
</dbReference>
<dbReference type="GO" id="GO:0008932">
    <property type="term" value="F:lytic endotransglycosylase activity"/>
    <property type="evidence" value="ECO:0007669"/>
    <property type="project" value="UniProtKB-UniRule"/>
</dbReference>
<evidence type="ECO:0000256" key="6">
    <source>
        <dbReference type="ARBA" id="ARBA00023316"/>
    </source>
</evidence>
<keyword evidence="5 7" id="KW-0456">Lyase</keyword>
<evidence type="ECO:0000256" key="2">
    <source>
        <dbReference type="ARBA" id="ARBA00022692"/>
    </source>
</evidence>
<dbReference type="GO" id="GO:0071555">
    <property type="term" value="P:cell wall organization"/>
    <property type="evidence" value="ECO:0007669"/>
    <property type="project" value="UniProtKB-KW"/>
</dbReference>
<keyword evidence="4 7" id="KW-0472">Membrane</keyword>
<dbReference type="GO" id="GO:0005886">
    <property type="term" value="C:plasma membrane"/>
    <property type="evidence" value="ECO:0007669"/>
    <property type="project" value="UniProtKB-UniRule"/>
</dbReference>
<keyword evidence="9" id="KW-1185">Reference proteome</keyword>
<keyword evidence="7" id="KW-0997">Cell inner membrane</keyword>